<evidence type="ECO:0000259" key="2">
    <source>
        <dbReference type="Pfam" id="PF01498"/>
    </source>
</evidence>
<evidence type="ECO:0000256" key="1">
    <source>
        <dbReference type="SAM" id="MobiDB-lite"/>
    </source>
</evidence>
<reference evidence="3" key="1">
    <citation type="submission" date="2023-10" db="EMBL/GenBank/DDBJ databases">
        <title>Genome assemblies of two species of porcelain crab, Petrolisthes cinctipes and Petrolisthes manimaculis (Anomura: Porcellanidae).</title>
        <authorList>
            <person name="Angst P."/>
        </authorList>
    </citation>
    <scope>NUCLEOTIDE SEQUENCE</scope>
    <source>
        <strain evidence="3">PB745_01</strain>
        <tissue evidence="3">Gill</tissue>
    </source>
</reference>
<keyword evidence="4" id="KW-1185">Reference proteome</keyword>
<accession>A0AAE1FRP4</accession>
<dbReference type="GO" id="GO:0006313">
    <property type="term" value="P:DNA transposition"/>
    <property type="evidence" value="ECO:0007669"/>
    <property type="project" value="InterPro"/>
</dbReference>
<organism evidence="3 4">
    <name type="scientific">Petrolisthes cinctipes</name>
    <name type="common">Flat porcelain crab</name>
    <dbReference type="NCBI Taxonomy" id="88211"/>
    <lineage>
        <taxon>Eukaryota</taxon>
        <taxon>Metazoa</taxon>
        <taxon>Ecdysozoa</taxon>
        <taxon>Arthropoda</taxon>
        <taxon>Crustacea</taxon>
        <taxon>Multicrustacea</taxon>
        <taxon>Malacostraca</taxon>
        <taxon>Eumalacostraca</taxon>
        <taxon>Eucarida</taxon>
        <taxon>Decapoda</taxon>
        <taxon>Pleocyemata</taxon>
        <taxon>Anomura</taxon>
        <taxon>Galatheoidea</taxon>
        <taxon>Porcellanidae</taxon>
        <taxon>Petrolisthes</taxon>
    </lineage>
</organism>
<dbReference type="EMBL" id="JAWQEG010001559">
    <property type="protein sequence ID" value="KAK3878390.1"/>
    <property type="molecule type" value="Genomic_DNA"/>
</dbReference>
<comment type="caution">
    <text evidence="3">The sequence shown here is derived from an EMBL/GenBank/DDBJ whole genome shotgun (WGS) entry which is preliminary data.</text>
</comment>
<dbReference type="InterPro" id="IPR002492">
    <property type="entry name" value="Transposase_Tc1-like"/>
</dbReference>
<dbReference type="Pfam" id="PF01498">
    <property type="entry name" value="HTH_Tnp_Tc3_2"/>
    <property type="match status" value="1"/>
</dbReference>
<name>A0AAE1FRP4_PETCI</name>
<dbReference type="Proteomes" id="UP001286313">
    <property type="component" value="Unassembled WGS sequence"/>
</dbReference>
<dbReference type="InterPro" id="IPR036397">
    <property type="entry name" value="RNaseH_sf"/>
</dbReference>
<evidence type="ECO:0000313" key="4">
    <source>
        <dbReference type="Proteomes" id="UP001286313"/>
    </source>
</evidence>
<protein>
    <recommendedName>
        <fullName evidence="2">Transposase Tc1-like domain-containing protein</fullName>
    </recommendedName>
</protein>
<evidence type="ECO:0000313" key="3">
    <source>
        <dbReference type="EMBL" id="KAK3878390.1"/>
    </source>
</evidence>
<dbReference type="GO" id="GO:0003677">
    <property type="term" value="F:DNA binding"/>
    <property type="evidence" value="ECO:0007669"/>
    <property type="project" value="InterPro"/>
</dbReference>
<proteinExistence type="predicted"/>
<dbReference type="GO" id="GO:0015074">
    <property type="term" value="P:DNA integration"/>
    <property type="evidence" value="ECO:0007669"/>
    <property type="project" value="InterPro"/>
</dbReference>
<feature type="non-terminal residue" evidence="3">
    <location>
        <position position="1"/>
    </location>
</feature>
<sequence>KVWLRRYEEEGHVKTRPRRGRSRLTSPEDDRRLQEAANMNSQITAVILTREVEMPCHVVITRRRLRGGGLRCHVPAVKEQLTENNKVARLRFAERYVNENLEFWRYVIFSDEKTFTSISAVSVIVGGPVAPGLRLKIYMNELRVAVSVCLSTCGCGLGDLVN</sequence>
<gene>
    <name evidence="3" type="ORF">Pcinc_016974</name>
</gene>
<feature type="region of interest" description="Disordered" evidence="1">
    <location>
        <begin position="14"/>
        <end position="34"/>
    </location>
</feature>
<dbReference type="AlphaFoldDB" id="A0AAE1FRP4"/>
<feature type="domain" description="Transposase Tc1-like" evidence="2">
    <location>
        <begin position="30"/>
        <end position="98"/>
    </location>
</feature>
<dbReference type="Gene3D" id="3.30.420.10">
    <property type="entry name" value="Ribonuclease H-like superfamily/Ribonuclease H"/>
    <property type="match status" value="1"/>
</dbReference>